<dbReference type="Proteomes" id="UP000260790">
    <property type="component" value="Unassembled WGS sequence"/>
</dbReference>
<name>A0A8B2Z9K4_9LACO</name>
<sequence length="67" mass="7761">MSDFCLPDSPNSTRAASKVEQNLKKSEKCSTAAYKFGPRCPESRTKSPKFGKMFYRRLKIRPARFRK</sequence>
<evidence type="ECO:0000313" key="2">
    <source>
        <dbReference type="EMBL" id="RGK48195.1"/>
    </source>
</evidence>
<evidence type="ECO:0000256" key="1">
    <source>
        <dbReference type="SAM" id="MobiDB-lite"/>
    </source>
</evidence>
<feature type="region of interest" description="Disordered" evidence="1">
    <location>
        <begin position="1"/>
        <end position="22"/>
    </location>
</feature>
<dbReference type="AlphaFoldDB" id="A0A8B2Z9K4"/>
<accession>A0A8B2Z9K4</accession>
<comment type="caution">
    <text evidence="2">The sequence shown here is derived from an EMBL/GenBank/DDBJ whole genome shotgun (WGS) entry which is preliminary data.</text>
</comment>
<dbReference type="EMBL" id="QSQR01000001">
    <property type="protein sequence ID" value="RGK48195.1"/>
    <property type="molecule type" value="Genomic_DNA"/>
</dbReference>
<protein>
    <submittedName>
        <fullName evidence="2">Uncharacterized protein</fullName>
    </submittedName>
</protein>
<proteinExistence type="predicted"/>
<evidence type="ECO:0000313" key="3">
    <source>
        <dbReference type="Proteomes" id="UP000260790"/>
    </source>
</evidence>
<organism evidence="2 3">
    <name type="scientific">Ligilactobacillus ruminis</name>
    <dbReference type="NCBI Taxonomy" id="1623"/>
    <lineage>
        <taxon>Bacteria</taxon>
        <taxon>Bacillati</taxon>
        <taxon>Bacillota</taxon>
        <taxon>Bacilli</taxon>
        <taxon>Lactobacillales</taxon>
        <taxon>Lactobacillaceae</taxon>
        <taxon>Ligilactobacillus</taxon>
    </lineage>
</organism>
<reference evidence="2 3" key="1">
    <citation type="submission" date="2018-08" db="EMBL/GenBank/DDBJ databases">
        <title>A genome reference for cultivated species of the human gut microbiota.</title>
        <authorList>
            <person name="Zou Y."/>
            <person name="Xue W."/>
            <person name="Luo G."/>
        </authorList>
    </citation>
    <scope>NUCLEOTIDE SEQUENCE [LARGE SCALE GENOMIC DNA]</scope>
    <source>
        <strain evidence="2 3">TF10-9AT</strain>
    </source>
</reference>
<gene>
    <name evidence="2" type="ORF">DXD09_00200</name>
</gene>